<protein>
    <submittedName>
        <fullName evidence="1">Ribonuclease H-like domain-containing protein</fullName>
    </submittedName>
</protein>
<gene>
    <name evidence="1" type="ORF">Tci_907643</name>
</gene>
<evidence type="ECO:0000313" key="1">
    <source>
        <dbReference type="EMBL" id="GFD35674.1"/>
    </source>
</evidence>
<feature type="non-terminal residue" evidence="1">
    <location>
        <position position="1"/>
    </location>
</feature>
<dbReference type="AlphaFoldDB" id="A0A699VUR5"/>
<dbReference type="EMBL" id="BKCJ011461760">
    <property type="protein sequence ID" value="GFD35674.1"/>
    <property type="molecule type" value="Genomic_DNA"/>
</dbReference>
<organism evidence="1">
    <name type="scientific">Tanacetum cinerariifolium</name>
    <name type="common">Dalmatian daisy</name>
    <name type="synonym">Chrysanthemum cinerariifolium</name>
    <dbReference type="NCBI Taxonomy" id="118510"/>
    <lineage>
        <taxon>Eukaryota</taxon>
        <taxon>Viridiplantae</taxon>
        <taxon>Streptophyta</taxon>
        <taxon>Embryophyta</taxon>
        <taxon>Tracheophyta</taxon>
        <taxon>Spermatophyta</taxon>
        <taxon>Magnoliopsida</taxon>
        <taxon>eudicotyledons</taxon>
        <taxon>Gunneridae</taxon>
        <taxon>Pentapetalae</taxon>
        <taxon>asterids</taxon>
        <taxon>campanulids</taxon>
        <taxon>Asterales</taxon>
        <taxon>Asteraceae</taxon>
        <taxon>Asteroideae</taxon>
        <taxon>Anthemideae</taxon>
        <taxon>Anthemidinae</taxon>
        <taxon>Tanacetum</taxon>
    </lineage>
</organism>
<comment type="caution">
    <text evidence="1">The sequence shown here is derived from an EMBL/GenBank/DDBJ whole genome shotgun (WGS) entry which is preliminary data.</text>
</comment>
<proteinExistence type="predicted"/>
<sequence length="101" mass="11227">KLQKLVSQLKIDGVFLSQKDVNLNTTESVSAAASVSAICAKMHVFSLPNVDSLSNVVIYTFFASQSSSPQLDNKDLKQIDSDDLEEMDLKWQMAMLTMRAR</sequence>
<reference evidence="1" key="1">
    <citation type="journal article" date="2019" name="Sci. Rep.">
        <title>Draft genome of Tanacetum cinerariifolium, the natural source of mosquito coil.</title>
        <authorList>
            <person name="Yamashiro T."/>
            <person name="Shiraishi A."/>
            <person name="Satake H."/>
            <person name="Nakayama K."/>
        </authorList>
    </citation>
    <scope>NUCLEOTIDE SEQUENCE</scope>
</reference>
<accession>A0A699VUR5</accession>
<name>A0A699VUR5_TANCI</name>
<feature type="non-terminal residue" evidence="1">
    <location>
        <position position="101"/>
    </location>
</feature>